<sequence length="901" mass="98811">MILKMISSLAWSAGTVLNGSEFSERADELSELFIVVSGKEGMYYILPGNHGVENQQCNPLVAFDIVFGEKPNANGLKMSLEKWPLVKAYGYEGFATPGFLTLSRNVTDISELLRREVLSNWTPAAASRAAQGHPMKELETAWNQSIAAVTRMDGRGSVVLEELGKPLIELYDYGQTGDDEIGSARARRLVPGSWVGTETLALREGFGGVGDYKEGRGGYMVWKGVHPETRIACARTYLLPSHDTSDDDMEEIESMTMEAIRLVRDAAGAIGNGEGSAAGVKVDWIDAFGSTSERRPEGAEITCAFISFRDGGEDVIAVTTDRMPQLTPLSWSCSRSQIREKCAVEDDAARFLSEHRGVRMGRLLLNMAGKTMNNKETSSDESRATKSLGELEFAPPDVTSRSRIGLWKCHASKRSLLARVGITYGKMNIYSNGFALCGDGSRVLLVKIDNESSLCLIDGIGTGGPWLTMSMEGQYLLVFELVRPSLQSTDEPDDYLSSPSRVLQLLRERGISIGVKDIGDLPIEVARFLRSGKSGEQPLVEANLCRRFTLPPCAELSSPRGVVFVAGLPGSEGSTQRLAKSLAGYLGASCLHLPYHIAVTEWQEGTIRHPLVARLIRLCSAVVVPDRNTANKFERLIHYDLSKICGKVHLLPIGPDRPRDVADVLKESPTMECLYLPMERAELSYPRPQSTLEIELEVGLRQLCQSLGLGRFGRYLDPEYRWPLPEGTILLSVVVRGVLCDDDNVPADALLDMVRAGAWTRWSYPIAESLLEEEGGHGPTMRGRFLAPHGSTARASDIGKAFMALVVRECLPSILPREAHLTDSVVPADVREAILEATVGKELPNGWFYDGTFYLDMNSGRRSKLHPEMSARLASYVAARQTEVDAHNVAVITLRRAAIVN</sequence>
<evidence type="ECO:0000259" key="1">
    <source>
        <dbReference type="Pfam" id="PF23281"/>
    </source>
</evidence>
<dbReference type="Pfam" id="PF23281">
    <property type="entry name" value="DAAF9_N"/>
    <property type="match status" value="1"/>
</dbReference>
<dbReference type="OrthoDB" id="448266at2759"/>
<dbReference type="InterPro" id="IPR040342">
    <property type="entry name" value="DNAAF9"/>
</dbReference>
<organism evidence="3">
    <name type="scientific">Perkinsus marinus (strain ATCC 50983 / TXsc)</name>
    <dbReference type="NCBI Taxonomy" id="423536"/>
    <lineage>
        <taxon>Eukaryota</taxon>
        <taxon>Sar</taxon>
        <taxon>Alveolata</taxon>
        <taxon>Perkinsozoa</taxon>
        <taxon>Perkinsea</taxon>
        <taxon>Perkinsida</taxon>
        <taxon>Perkinsidae</taxon>
        <taxon>Perkinsus</taxon>
    </lineage>
</organism>
<dbReference type="Proteomes" id="UP000007800">
    <property type="component" value="Unassembled WGS sequence"/>
</dbReference>
<gene>
    <name evidence="2" type="ORF">Pmar_PMAR017160</name>
</gene>
<dbReference type="InParanoid" id="C5LSR1"/>
<accession>C5LSR1</accession>
<keyword evidence="3" id="KW-1185">Reference proteome</keyword>
<dbReference type="RefSeq" id="XP_002767584.1">
    <property type="nucleotide sequence ID" value="XM_002767538.1"/>
</dbReference>
<proteinExistence type="predicted"/>
<dbReference type="GeneID" id="9050044"/>
<evidence type="ECO:0000313" key="2">
    <source>
        <dbReference type="EMBL" id="EER00302.1"/>
    </source>
</evidence>
<protein>
    <recommendedName>
        <fullName evidence="1">DAAF9 N-terminal domain-containing protein</fullName>
    </recommendedName>
</protein>
<feature type="domain" description="DAAF9 N-terminal" evidence="1">
    <location>
        <begin position="77"/>
        <end position="114"/>
    </location>
</feature>
<dbReference type="AlphaFoldDB" id="C5LSR1"/>
<dbReference type="EMBL" id="GG685191">
    <property type="protein sequence ID" value="EER00302.1"/>
    <property type="molecule type" value="Genomic_DNA"/>
</dbReference>
<reference evidence="2 3" key="1">
    <citation type="submission" date="2008-07" db="EMBL/GenBank/DDBJ databases">
        <authorList>
            <person name="El-Sayed N."/>
            <person name="Caler E."/>
            <person name="Inman J."/>
            <person name="Amedeo P."/>
            <person name="Hass B."/>
            <person name="Wortman J."/>
        </authorList>
    </citation>
    <scope>NUCLEOTIDE SEQUENCE [LARGE SCALE GENOMIC DNA]</scope>
    <source>
        <strain evidence="3">ATCC 50983 / TXsc</strain>
    </source>
</reference>
<name>C5LSR1_PERM5</name>
<evidence type="ECO:0000313" key="3">
    <source>
        <dbReference type="Proteomes" id="UP000007800"/>
    </source>
</evidence>
<dbReference type="PANTHER" id="PTHR33664:SF1">
    <property type="entry name" value="DYNEIN AXONEMAL ASSEMBLY FACTOR 9"/>
    <property type="match status" value="1"/>
</dbReference>
<dbReference type="PANTHER" id="PTHR33664">
    <property type="entry name" value="RCG26366"/>
    <property type="match status" value="1"/>
</dbReference>
<dbReference type="InterPro" id="IPR056498">
    <property type="entry name" value="DAAF9_N"/>
</dbReference>